<dbReference type="PANTHER" id="PTHR47595">
    <property type="entry name" value="HEAT SHOCK 70 KDA PROTEIN 14"/>
    <property type="match status" value="1"/>
</dbReference>
<dbReference type="GeneTree" id="ENSGT00940000177822"/>
<dbReference type="FunFam" id="1.10.10.60:FF:000032">
    <property type="entry name" value="Zinc finger and SCAN domain-containing 20"/>
    <property type="match status" value="1"/>
</dbReference>
<feature type="domain" description="Myb/SANT-like DNA-binding" evidence="1">
    <location>
        <begin position="5"/>
        <end position="90"/>
    </location>
</feature>
<dbReference type="Gene3D" id="1.10.10.60">
    <property type="entry name" value="Homeodomain-like"/>
    <property type="match status" value="1"/>
</dbReference>
<dbReference type="Pfam" id="PF13837">
    <property type="entry name" value="Myb_DNA-bind_4"/>
    <property type="match status" value="1"/>
</dbReference>
<evidence type="ECO:0000313" key="2">
    <source>
        <dbReference type="Ensembl" id="ENSHCOP00000007272.1"/>
    </source>
</evidence>
<keyword evidence="3" id="KW-1185">Reference proteome</keyword>
<name>A0A3Q2XSS9_HIPCM</name>
<dbReference type="InterPro" id="IPR044822">
    <property type="entry name" value="Myb_DNA-bind_4"/>
</dbReference>
<reference evidence="2" key="1">
    <citation type="submission" date="2025-08" db="UniProtKB">
        <authorList>
            <consortium name="Ensembl"/>
        </authorList>
    </citation>
    <scope>IDENTIFICATION</scope>
</reference>
<evidence type="ECO:0000313" key="3">
    <source>
        <dbReference type="Proteomes" id="UP000264820"/>
    </source>
</evidence>
<dbReference type="Ensembl" id="ENSHCOT00000002274.1">
    <property type="protein sequence ID" value="ENSHCOP00000007272.1"/>
    <property type="gene ID" value="ENSHCOG00000000292.1"/>
</dbReference>
<dbReference type="PANTHER" id="PTHR47595:SF1">
    <property type="entry name" value="MYB_SANT-LIKE DNA-BINDING DOMAIN-CONTAINING PROTEIN"/>
    <property type="match status" value="1"/>
</dbReference>
<sequence length="123" mass="14714">MERTSDQEVRALIRVWSDERVRRQLESSTRKRDVFTQISNRLMQQGIERDWKQCHTKYKNLKYLYRSLQKGKTDEADPKRLMRYYGEVDAIMNLSEAEERRCCSESVSPVHLAKMPPEEQGMK</sequence>
<accession>A0A3Q2XSS9</accession>
<proteinExistence type="predicted"/>
<protein>
    <recommendedName>
        <fullName evidence="1">Myb/SANT-like DNA-binding domain-containing protein</fullName>
    </recommendedName>
</protein>
<reference evidence="2" key="2">
    <citation type="submission" date="2025-09" db="UniProtKB">
        <authorList>
            <consortium name="Ensembl"/>
        </authorList>
    </citation>
    <scope>IDENTIFICATION</scope>
</reference>
<dbReference type="AlphaFoldDB" id="A0A3Q2XSS9"/>
<dbReference type="STRING" id="109280.ENSHCOP00000007272"/>
<organism evidence="2 3">
    <name type="scientific">Hippocampus comes</name>
    <name type="common">Tiger tail seahorse</name>
    <dbReference type="NCBI Taxonomy" id="109280"/>
    <lineage>
        <taxon>Eukaryota</taxon>
        <taxon>Metazoa</taxon>
        <taxon>Chordata</taxon>
        <taxon>Craniata</taxon>
        <taxon>Vertebrata</taxon>
        <taxon>Euteleostomi</taxon>
        <taxon>Actinopterygii</taxon>
        <taxon>Neopterygii</taxon>
        <taxon>Teleostei</taxon>
        <taxon>Neoteleostei</taxon>
        <taxon>Acanthomorphata</taxon>
        <taxon>Syngnathiaria</taxon>
        <taxon>Syngnathiformes</taxon>
        <taxon>Syngnathoidei</taxon>
        <taxon>Syngnathidae</taxon>
        <taxon>Hippocampus</taxon>
    </lineage>
</organism>
<evidence type="ECO:0000259" key="1">
    <source>
        <dbReference type="Pfam" id="PF13837"/>
    </source>
</evidence>
<dbReference type="Proteomes" id="UP000264820">
    <property type="component" value="Unplaced"/>
</dbReference>